<dbReference type="InterPro" id="IPR002514">
    <property type="entry name" value="Transposase_8"/>
</dbReference>
<accession>A0A372NXM8</accession>
<dbReference type="OrthoDB" id="2242978at2"/>
<feature type="coiled-coil region" evidence="1">
    <location>
        <begin position="73"/>
        <end position="100"/>
    </location>
</feature>
<protein>
    <submittedName>
        <fullName evidence="3">Transposase</fullName>
    </submittedName>
</protein>
<feature type="region of interest" description="Disordered" evidence="2">
    <location>
        <begin position="52"/>
        <end position="71"/>
    </location>
</feature>
<dbReference type="EMBL" id="QWDC01000001">
    <property type="protein sequence ID" value="RFZ94866.1"/>
    <property type="molecule type" value="Genomic_DNA"/>
</dbReference>
<evidence type="ECO:0000313" key="3">
    <source>
        <dbReference type="EMBL" id="RFZ94866.1"/>
    </source>
</evidence>
<comment type="caution">
    <text evidence="3">The sequence shown here is derived from an EMBL/GenBank/DDBJ whole genome shotgun (WGS) entry which is preliminary data.</text>
</comment>
<dbReference type="GO" id="GO:0003677">
    <property type="term" value="F:DNA binding"/>
    <property type="evidence" value="ECO:0007669"/>
    <property type="project" value="InterPro"/>
</dbReference>
<dbReference type="SUPFAM" id="SSF46689">
    <property type="entry name" value="Homeodomain-like"/>
    <property type="match status" value="1"/>
</dbReference>
<dbReference type="RefSeq" id="WP_117390424.1">
    <property type="nucleotide sequence ID" value="NZ_QWDC01000001.1"/>
</dbReference>
<name>A0A372NXM8_9SPHI</name>
<dbReference type="AlphaFoldDB" id="A0A372NXM8"/>
<dbReference type="InterPro" id="IPR009057">
    <property type="entry name" value="Homeodomain-like_sf"/>
</dbReference>
<keyword evidence="4" id="KW-1185">Reference proteome</keyword>
<reference evidence="3 4" key="1">
    <citation type="submission" date="2018-08" db="EMBL/GenBank/DDBJ databases">
        <title>Mucilaginibacter sp. MYSH2.</title>
        <authorList>
            <person name="Seo T."/>
        </authorList>
    </citation>
    <scope>NUCLEOTIDE SEQUENCE [LARGE SCALE GENOMIC DNA]</scope>
    <source>
        <strain evidence="3 4">MYSH2</strain>
    </source>
</reference>
<proteinExistence type="predicted"/>
<organism evidence="3 4">
    <name type="scientific">Mucilaginibacter conchicola</name>
    <dbReference type="NCBI Taxonomy" id="2303333"/>
    <lineage>
        <taxon>Bacteria</taxon>
        <taxon>Pseudomonadati</taxon>
        <taxon>Bacteroidota</taxon>
        <taxon>Sphingobacteriia</taxon>
        <taxon>Sphingobacteriales</taxon>
        <taxon>Sphingobacteriaceae</taxon>
        <taxon>Mucilaginibacter</taxon>
    </lineage>
</organism>
<gene>
    <name evidence="3" type="ORF">D0C36_04855</name>
</gene>
<evidence type="ECO:0000256" key="1">
    <source>
        <dbReference type="SAM" id="Coils"/>
    </source>
</evidence>
<dbReference type="Pfam" id="PF01527">
    <property type="entry name" value="HTH_Tnp_1"/>
    <property type="match status" value="1"/>
</dbReference>
<evidence type="ECO:0000256" key="2">
    <source>
        <dbReference type="SAM" id="MobiDB-lite"/>
    </source>
</evidence>
<keyword evidence="1" id="KW-0175">Coiled coil</keyword>
<dbReference type="Proteomes" id="UP000264217">
    <property type="component" value="Unassembled WGS sequence"/>
</dbReference>
<sequence>MKIVKHYPDELKLKLVRHYLDSDEGYKKTAERFNVPYAAMVMRWVRKFIGESTTQPGMSKPAKKEKPIDPGDAETMAKRIQELEQALENERLRSQAMSTMIDVAERDLKISIRKKSGAKRSGK</sequence>
<feature type="compositionally biased region" description="Basic and acidic residues" evidence="2">
    <location>
        <begin position="62"/>
        <end position="71"/>
    </location>
</feature>
<dbReference type="GO" id="GO:0004803">
    <property type="term" value="F:transposase activity"/>
    <property type="evidence" value="ECO:0007669"/>
    <property type="project" value="InterPro"/>
</dbReference>
<evidence type="ECO:0000313" key="4">
    <source>
        <dbReference type="Proteomes" id="UP000264217"/>
    </source>
</evidence>
<dbReference type="GO" id="GO:0006313">
    <property type="term" value="P:DNA transposition"/>
    <property type="evidence" value="ECO:0007669"/>
    <property type="project" value="InterPro"/>
</dbReference>